<dbReference type="Pfam" id="PF19878">
    <property type="entry name" value="DUF6351"/>
    <property type="match status" value="1"/>
</dbReference>
<gene>
    <name evidence="3" type="ORF">OLMES_0299</name>
</gene>
<sequence>MAIRKKTGILVGVSLITIGLLLEPLAISLLGLPQMGSHHPLVVGVPPGIPDYTPRPAYTGPHPAQLSRPAETYPFPIKLGEVGPKTPLFSGPLQYPWICMTEKSGLGQPLVDNQQRIGIPVYEENGNGEKTGTVIGYSKDCLIATRARYYYNRIGTHKFYPMHEAQNDIAQVEVNGKTVDFIIRVEIGTINRFIYVINVLKGTHETLDRPNPTNWNRKLIYQFRGGIGIGYKQGKNKPTYIAERRFDALSKGYAVIYSTANQTSNTYNISLQEDTALRVKHQFTALYGQPDFTMGIGGSGGAIQQYLLAQNHPGLLDGIIPLYSYPDMITQTIHGLDCELLEYYFDVQSRNPLWRDWEKRQWIEGLNGNNQSFDYFPWYQLGLLLQGQSPFRAQGVTECGMSWRGPAQLVMNPHYFHYHKHFPINIFSQFHWTYWQDMPDVYGIDQNGYANRTWDNVGVQYGLSALRSGKIDIETFLDINRRIGGWKPSEQQQPARFWLLSGYNSSIFEFSPWSEHNMTLNSSDQQTPAPRTTANLDAIRGAYRAGHVFLGQTTLPILDVRHYNDPELDMHHSFASLSARARIQAANGNSDNQVIWVTRKPDEPRPEAIDAMAQWLQNMNYHPERSAAENKPENLQDSCFDAQGKLLAKGPHVWDGDWNEQPHGACTTHYPPYQSSRNVAGSPRQDMIFKCYLQSVDSAIQRGLYSPIDISHHKAELKTIFPDGVCDYTRGDQGWPWSSQNIALQTKPN</sequence>
<keyword evidence="4" id="KW-1185">Reference proteome</keyword>
<dbReference type="RefSeq" id="WP_087459612.1">
    <property type="nucleotide sequence ID" value="NZ_CP021425.1"/>
</dbReference>
<dbReference type="EMBL" id="CP021425">
    <property type="protein sequence ID" value="ARU54405.1"/>
    <property type="molecule type" value="Genomic_DNA"/>
</dbReference>
<dbReference type="Proteomes" id="UP000196027">
    <property type="component" value="Chromosome"/>
</dbReference>
<reference evidence="3 4" key="1">
    <citation type="submission" date="2017-05" db="EMBL/GenBank/DDBJ databases">
        <title>Genomic insights into alkan degradation activity of Oleiphilus messinensis.</title>
        <authorList>
            <person name="Kozyavkin S.A."/>
            <person name="Slesarev A.I."/>
            <person name="Golyshin P.N."/>
            <person name="Korzhenkov A."/>
            <person name="Golyshina O.N."/>
            <person name="Toshchakov S.V."/>
        </authorList>
    </citation>
    <scope>NUCLEOTIDE SEQUENCE [LARGE SCALE GENOMIC DNA]</scope>
    <source>
        <strain evidence="3 4">ME102</strain>
    </source>
</reference>
<dbReference type="AlphaFoldDB" id="A0A1Y0I4F8"/>
<dbReference type="InterPro" id="IPR045556">
    <property type="entry name" value="DUF6351"/>
</dbReference>
<evidence type="ECO:0000259" key="2">
    <source>
        <dbReference type="Pfam" id="PF19878"/>
    </source>
</evidence>
<keyword evidence="1" id="KW-0812">Transmembrane</keyword>
<keyword evidence="1" id="KW-1133">Transmembrane helix</keyword>
<evidence type="ECO:0000313" key="4">
    <source>
        <dbReference type="Proteomes" id="UP000196027"/>
    </source>
</evidence>
<proteinExistence type="predicted"/>
<dbReference type="InterPro" id="IPR029058">
    <property type="entry name" value="AB_hydrolase_fold"/>
</dbReference>
<feature type="domain" description="DUF6351" evidence="2">
    <location>
        <begin position="85"/>
        <end position="733"/>
    </location>
</feature>
<feature type="transmembrane region" description="Helical" evidence="1">
    <location>
        <begin position="7"/>
        <end position="32"/>
    </location>
</feature>
<dbReference type="KEGG" id="ome:OLMES_0299"/>
<accession>A0A1Y0I4F8</accession>
<dbReference type="SUPFAM" id="SSF53474">
    <property type="entry name" value="alpha/beta-Hydrolases"/>
    <property type="match status" value="1"/>
</dbReference>
<evidence type="ECO:0000313" key="3">
    <source>
        <dbReference type="EMBL" id="ARU54405.1"/>
    </source>
</evidence>
<protein>
    <recommendedName>
        <fullName evidence="2">DUF6351 domain-containing protein</fullName>
    </recommendedName>
</protein>
<organism evidence="3 4">
    <name type="scientific">Oleiphilus messinensis</name>
    <dbReference type="NCBI Taxonomy" id="141451"/>
    <lineage>
        <taxon>Bacteria</taxon>
        <taxon>Pseudomonadati</taxon>
        <taxon>Pseudomonadota</taxon>
        <taxon>Gammaproteobacteria</taxon>
        <taxon>Oceanospirillales</taxon>
        <taxon>Oleiphilaceae</taxon>
        <taxon>Oleiphilus</taxon>
    </lineage>
</organism>
<name>A0A1Y0I4F8_9GAMM</name>
<dbReference type="OrthoDB" id="3078806at2"/>
<evidence type="ECO:0000256" key="1">
    <source>
        <dbReference type="SAM" id="Phobius"/>
    </source>
</evidence>
<keyword evidence="1" id="KW-0472">Membrane</keyword>